<accession>A0ABW8YZY8</accession>
<proteinExistence type="predicted"/>
<dbReference type="InterPro" id="IPR025519">
    <property type="entry name" value="DUF4407"/>
</dbReference>
<evidence type="ECO:0000256" key="2">
    <source>
        <dbReference type="SAM" id="Phobius"/>
    </source>
</evidence>
<evidence type="ECO:0000313" key="3">
    <source>
        <dbReference type="EMBL" id="MFL9845502.1"/>
    </source>
</evidence>
<keyword evidence="2" id="KW-0472">Membrane</keyword>
<keyword evidence="1" id="KW-0175">Coiled coil</keyword>
<feature type="transmembrane region" description="Helical" evidence="2">
    <location>
        <begin position="28"/>
        <end position="51"/>
    </location>
</feature>
<comment type="caution">
    <text evidence="3">The sequence shown here is derived from an EMBL/GenBank/DDBJ whole genome shotgun (WGS) entry which is preliminary data.</text>
</comment>
<name>A0ABW8YZY8_9FLAO</name>
<organism evidence="3 4">
    <name type="scientific">Flavobacterium rhizosphaerae</name>
    <dbReference type="NCBI Taxonomy" id="3163298"/>
    <lineage>
        <taxon>Bacteria</taxon>
        <taxon>Pseudomonadati</taxon>
        <taxon>Bacteroidota</taxon>
        <taxon>Flavobacteriia</taxon>
        <taxon>Flavobacteriales</taxon>
        <taxon>Flavobacteriaceae</taxon>
        <taxon>Flavobacterium</taxon>
    </lineage>
</organism>
<reference evidence="3 4" key="1">
    <citation type="submission" date="2024-06" db="EMBL/GenBank/DDBJ databases">
        <authorList>
            <person name="Kaempfer P."/>
            <person name="Viver T."/>
        </authorList>
    </citation>
    <scope>NUCLEOTIDE SEQUENCE [LARGE SCALE GENOMIC DNA]</scope>
    <source>
        <strain evidence="3 4">ST-119</strain>
    </source>
</reference>
<gene>
    <name evidence="3" type="ORF">ABS766_13830</name>
</gene>
<feature type="transmembrane region" description="Helical" evidence="2">
    <location>
        <begin position="57"/>
        <end position="74"/>
    </location>
</feature>
<keyword evidence="4" id="KW-1185">Reference proteome</keyword>
<sequence length="366" mass="41218">MLKRFFITCSGADKTIIYSCSNGEQNKYAGIGATVFFTALLAWIAAGYALYTVFDNVYIAGFFGFIWGLLIFNLDRFIVSTIRKRDVFGRELLQATPRIILAVIIAIVISKPLEIKIFQKEINAVLLKEKNEMAIANKKQVADFYSGDMQKNKTQTDSLKSEIAQKEKEVNELYKTYITEAEGTAGTKKMGKGPVYAEKRIKHDAALQELQALRKQNEAKIAANDSVAKTLQAGLNKKVADTQPVIDGFDGLMARINALDKLPFLPSLFIMLLFLAIETSPIIAKLLSPKGEYDFKLEDAEAAVRVNLAQNNYQRELMRTTDAGIYDDVYAEIRTDRELHNYKKQKAIEMLQMQADKFAEKQKSVM</sequence>
<feature type="transmembrane region" description="Helical" evidence="2">
    <location>
        <begin position="95"/>
        <end position="113"/>
    </location>
</feature>
<protein>
    <submittedName>
        <fullName evidence="3">DUF4407 domain-containing protein</fullName>
    </submittedName>
</protein>
<evidence type="ECO:0000256" key="1">
    <source>
        <dbReference type="SAM" id="Coils"/>
    </source>
</evidence>
<dbReference type="Proteomes" id="UP001629156">
    <property type="component" value="Unassembled WGS sequence"/>
</dbReference>
<keyword evidence="2" id="KW-0812">Transmembrane</keyword>
<evidence type="ECO:0000313" key="4">
    <source>
        <dbReference type="Proteomes" id="UP001629156"/>
    </source>
</evidence>
<dbReference type="EMBL" id="JBELPZ010000017">
    <property type="protein sequence ID" value="MFL9845502.1"/>
    <property type="molecule type" value="Genomic_DNA"/>
</dbReference>
<dbReference type="RefSeq" id="WP_408085783.1">
    <property type="nucleotide sequence ID" value="NZ_JBELPZ010000017.1"/>
</dbReference>
<dbReference type="Pfam" id="PF14362">
    <property type="entry name" value="DUF4407"/>
    <property type="match status" value="1"/>
</dbReference>
<feature type="coiled-coil region" evidence="1">
    <location>
        <begin position="149"/>
        <end position="223"/>
    </location>
</feature>
<keyword evidence="2" id="KW-1133">Transmembrane helix</keyword>